<organism evidence="3 4">
    <name type="scientific">Achromobacter pulmonis</name>
    <dbReference type="NCBI Taxonomy" id="1389932"/>
    <lineage>
        <taxon>Bacteria</taxon>
        <taxon>Pseudomonadati</taxon>
        <taxon>Pseudomonadota</taxon>
        <taxon>Betaproteobacteria</taxon>
        <taxon>Burkholderiales</taxon>
        <taxon>Alcaligenaceae</taxon>
        <taxon>Achromobacter</taxon>
    </lineage>
</organism>
<dbReference type="InterPro" id="IPR004682">
    <property type="entry name" value="TRAP_DctP"/>
</dbReference>
<dbReference type="NCBIfam" id="NF037995">
    <property type="entry name" value="TRAP_S1"/>
    <property type="match status" value="1"/>
</dbReference>
<dbReference type="RefSeq" id="WP_102772309.1">
    <property type="nucleotide sequence ID" value="NZ_POQS01000002.1"/>
</dbReference>
<dbReference type="NCBIfam" id="TIGR00787">
    <property type="entry name" value="dctP"/>
    <property type="match status" value="1"/>
</dbReference>
<sequence length="340" mass="37089">MTNLITTKLFRLAAIAAATTLCAAGLAGRAQAAEKIVLKAGHAASTSNTGHQALEHLAKELAAKTDGRITMEIFPNSQLGSERELVESIQLGNVDMTFVSSAVLGNFNKEFFALDIPFLFKDRASVYRVLDGDIGQGLLASLDKVGIKGVAYWENGFRQLTNSKKVIKSPADLEGMKMRTMENEVHIAAWKAEGANPAPLAFGELFTALQQGTFDAQEGPINLFYDMKFNEVQKYITKTNHVYSPWPLLINPEVYERFSDADKKAFLQAVKDTTAYQRELAQKADEKAEAAMPTVTFTSLTPEELAAFSSRMGPIQEMVKKKVGGDIVDRIVAETGKTGG</sequence>
<dbReference type="Gene3D" id="3.40.190.170">
    <property type="entry name" value="Bacterial extracellular solute-binding protein, family 7"/>
    <property type="match status" value="1"/>
</dbReference>
<dbReference type="GO" id="GO:0030246">
    <property type="term" value="F:carbohydrate binding"/>
    <property type="evidence" value="ECO:0007669"/>
    <property type="project" value="TreeGrafter"/>
</dbReference>
<dbReference type="PANTHER" id="PTHR33376:SF2">
    <property type="entry name" value="DICARBOXYLATE-BINDING PERIPLASMIC PROTEIN"/>
    <property type="match status" value="1"/>
</dbReference>
<keyword evidence="4" id="KW-1185">Reference proteome</keyword>
<evidence type="ECO:0000256" key="2">
    <source>
        <dbReference type="SAM" id="SignalP"/>
    </source>
</evidence>
<dbReference type="Pfam" id="PF03480">
    <property type="entry name" value="DctP"/>
    <property type="match status" value="1"/>
</dbReference>
<dbReference type="GO" id="GO:0030288">
    <property type="term" value="C:outer membrane-bounded periplasmic space"/>
    <property type="evidence" value="ECO:0007669"/>
    <property type="project" value="InterPro"/>
</dbReference>
<dbReference type="AlphaFoldDB" id="A0A2N8KLA7"/>
<dbReference type="InterPro" id="IPR018389">
    <property type="entry name" value="DctP_fam"/>
</dbReference>
<evidence type="ECO:0000256" key="1">
    <source>
        <dbReference type="ARBA" id="ARBA00022729"/>
    </source>
</evidence>
<dbReference type="PIRSF" id="PIRSF006470">
    <property type="entry name" value="DctB"/>
    <property type="match status" value="1"/>
</dbReference>
<evidence type="ECO:0000313" key="4">
    <source>
        <dbReference type="Proteomes" id="UP000235994"/>
    </source>
</evidence>
<feature type="signal peptide" evidence="2">
    <location>
        <begin position="1"/>
        <end position="32"/>
    </location>
</feature>
<comment type="caution">
    <text evidence="3">The sequence shown here is derived from an EMBL/GenBank/DDBJ whole genome shotgun (WGS) entry which is preliminary data.</text>
</comment>
<name>A0A2N8KLA7_9BURK</name>
<accession>A0A2N8KLA7</accession>
<dbReference type="GO" id="GO:0055085">
    <property type="term" value="P:transmembrane transport"/>
    <property type="evidence" value="ECO:0007669"/>
    <property type="project" value="InterPro"/>
</dbReference>
<dbReference type="InterPro" id="IPR038404">
    <property type="entry name" value="TRAP_DctP_sf"/>
</dbReference>
<protein>
    <submittedName>
        <fullName evidence="3">C4-dicarboxylate ABC transporter substrate-binding protein</fullName>
    </submittedName>
</protein>
<dbReference type="PANTHER" id="PTHR33376">
    <property type="match status" value="1"/>
</dbReference>
<proteinExistence type="predicted"/>
<gene>
    <name evidence="3" type="ORF">C1I89_08365</name>
</gene>
<dbReference type="Proteomes" id="UP000235994">
    <property type="component" value="Unassembled WGS sequence"/>
</dbReference>
<keyword evidence="1 2" id="KW-0732">Signal</keyword>
<evidence type="ECO:0000313" key="3">
    <source>
        <dbReference type="EMBL" id="PND34240.1"/>
    </source>
</evidence>
<feature type="chain" id="PRO_5014905760" evidence="2">
    <location>
        <begin position="33"/>
        <end position="340"/>
    </location>
</feature>
<reference evidence="3 4" key="1">
    <citation type="submission" date="2018-01" db="EMBL/GenBank/DDBJ databases">
        <title>The draft genome of an aniline degradation strain ANB-1.</title>
        <authorList>
            <person name="Zhang L."/>
            <person name="Jiang J."/>
        </authorList>
    </citation>
    <scope>NUCLEOTIDE SEQUENCE [LARGE SCALE GENOMIC DNA]</scope>
    <source>
        <strain evidence="3 4">ANB-1</strain>
    </source>
</reference>
<dbReference type="CDD" id="cd13675">
    <property type="entry name" value="PBP2_TRAP_SBP_like_5"/>
    <property type="match status" value="1"/>
</dbReference>
<dbReference type="EMBL" id="POQS01000002">
    <property type="protein sequence ID" value="PND34240.1"/>
    <property type="molecule type" value="Genomic_DNA"/>
</dbReference>